<proteinExistence type="predicted"/>
<gene>
    <name evidence="1" type="ORF">SAMEA4029010_CIC11G00000001911</name>
</gene>
<name>A0A1L0BEY6_9ASCO</name>
<dbReference type="Proteomes" id="UP000182334">
    <property type="component" value="Chromosome II"/>
</dbReference>
<evidence type="ECO:0000313" key="1">
    <source>
        <dbReference type="EMBL" id="SGZ48831.1"/>
    </source>
</evidence>
<sequence>MSLLILPDDVIHEIIFYVSSRELYDYSSNIISTESLRPHGSFTPNSCRVYGFKDLMAISSTCVRLRVICGPTILRFVSLVRRSEIDAILAYPTRMDKWSDSKALQRHFIKEILTTNFSICAREELARLSFRPSVNGDLRFWSRYQRQFSANHYVKELEITNSSLKNGDLALFPQLSSLKVLDKPAETKPEGELPSLNLNLSILSINLETLLGCESLLRILPQLHELNLICDINSLEPHVSLLAFKIALGSSNNLSSFTLFVTDPDLLQYSEFVDTLHHIISTGYVQTIALRLTRKAGQRASIKKWDVFSKQEDTGPSFVRALNSGSSLRSVVVDFDLINRLLFPPRFLARRHDFPIKESICFYLIDYSLSVPKLLFKPREMVANIIQSIGATEVVFIYGEVIDQSHLHAIGVMSNLLIYLVSDAHRAAPYSAITQVSMEKAWSMSDDSLVRHFYESLIDSYDAAEKFSDTKRELAAKIRAVSTGDHHVFSSPRYRKREDYVVLLESSQGNPTPMMIPRSRQKPKDSFWPTEAMLKDLEHYCMREKPLSSIWD</sequence>
<dbReference type="OrthoDB" id="4026135at2759"/>
<organism evidence="1 2">
    <name type="scientific">Sungouiella intermedia</name>
    <dbReference type="NCBI Taxonomy" id="45354"/>
    <lineage>
        <taxon>Eukaryota</taxon>
        <taxon>Fungi</taxon>
        <taxon>Dikarya</taxon>
        <taxon>Ascomycota</taxon>
        <taxon>Saccharomycotina</taxon>
        <taxon>Pichiomycetes</taxon>
        <taxon>Metschnikowiaceae</taxon>
        <taxon>Sungouiella</taxon>
    </lineage>
</organism>
<dbReference type="AlphaFoldDB" id="A0A1L0BEY6"/>
<evidence type="ECO:0000313" key="2">
    <source>
        <dbReference type="Proteomes" id="UP000182334"/>
    </source>
</evidence>
<dbReference type="STRING" id="45354.A0A1L0BEY6"/>
<reference evidence="1 2" key="1">
    <citation type="submission" date="2016-10" db="EMBL/GenBank/DDBJ databases">
        <authorList>
            <person name="de Groot N.N."/>
        </authorList>
    </citation>
    <scope>NUCLEOTIDE SEQUENCE [LARGE SCALE GENOMIC DNA]</scope>
    <source>
        <strain evidence="1 2">CBS 141442</strain>
    </source>
</reference>
<dbReference type="EMBL" id="LT635757">
    <property type="protein sequence ID" value="SGZ48831.1"/>
    <property type="molecule type" value="Genomic_DNA"/>
</dbReference>
<accession>A0A1L0BEY6</accession>
<keyword evidence="2" id="KW-1185">Reference proteome</keyword>
<protein>
    <submittedName>
        <fullName evidence="1">CIC11C00000001911</fullName>
    </submittedName>
</protein>